<sequence length="559" mass="60744">MAKMAAKVFAALFALVPASVLAAGPELVLYNGQLITLDDAQPQASAIAISDGVIQQIGDDATIRALASQDTRQIDMGGRTVIPGLTDGHSHLIRGGQSFTSETFWLDETSLASALEKLTAAAKDRNPDEWVVVAGSWIPEQFDEKRGPTPEELTAAVPDHPAYVQLLYDDAWVNARGIDVLRLNSPDPAVPPSITVERDAEGRATGRLLGGVFPYNMLLPQLLPQDPERRKESLRTFFATLNSYGVTGFVDATAGGPENYQMPFDLDRAGELNLRVSYRIPGLDPGHEPEWIARFMAFRQPHYEAGRIGFVGLGEALVGEMYDGVQMGPGFTSPPPAHERLRMIGDFAAERGIPLEFHAYTDDAAAAILDVFEDVNTRHSIRDLRWSLAHLNTGSERTLQRMADLGLAYSVQMGPYFEAPGILAANGPEVAAKSPPLRAALDKGLMVVGGTDSTRIGVYGVWQAIEYHVTGTSLGGVVQKSDDQLLTREEALRLYTSNAAWMNFAEERRGTLSPGKQADLAVLDQPYLTMPADRIDTIRADLTLIDGEIVHDVLTQGQQ</sequence>
<dbReference type="GO" id="GO:0016810">
    <property type="term" value="F:hydrolase activity, acting on carbon-nitrogen (but not peptide) bonds"/>
    <property type="evidence" value="ECO:0007669"/>
    <property type="project" value="InterPro"/>
</dbReference>
<dbReference type="SUPFAM" id="SSF51338">
    <property type="entry name" value="Composite domain of metallo-dependent hydrolases"/>
    <property type="match status" value="1"/>
</dbReference>
<dbReference type="RefSeq" id="WP_187793940.1">
    <property type="nucleotide sequence ID" value="NZ_JACOQL010000003.1"/>
</dbReference>
<accession>A0A926JD04</accession>
<protein>
    <submittedName>
        <fullName evidence="3">Amidohydrolase</fullName>
    </submittedName>
</protein>
<comment type="caution">
    <text evidence="3">The sequence shown here is derived from an EMBL/GenBank/DDBJ whole genome shotgun (WGS) entry which is preliminary data.</text>
</comment>
<dbReference type="InterPro" id="IPR011059">
    <property type="entry name" value="Metal-dep_hydrolase_composite"/>
</dbReference>
<dbReference type="InterPro" id="IPR032466">
    <property type="entry name" value="Metal_Hydrolase"/>
</dbReference>
<keyword evidence="4" id="KW-1185">Reference proteome</keyword>
<reference evidence="3" key="1">
    <citation type="submission" date="2020-08" db="EMBL/GenBank/DDBJ databases">
        <title>Paracoccus amoyensis sp. nov., isolated from the surface seawater at coast of Xiamen, Fujian.</title>
        <authorList>
            <person name="Lyu L."/>
        </authorList>
    </citation>
    <scope>NUCLEOTIDE SEQUENCE</scope>
    <source>
        <strain evidence="3">11-3</strain>
    </source>
</reference>
<dbReference type="PANTHER" id="PTHR22642">
    <property type="entry name" value="IMIDAZOLONEPROPIONASE"/>
    <property type="match status" value="1"/>
</dbReference>
<dbReference type="Pfam" id="PF07969">
    <property type="entry name" value="Amidohydro_3"/>
    <property type="match status" value="1"/>
</dbReference>
<dbReference type="Proteomes" id="UP000608594">
    <property type="component" value="Unassembled WGS sequence"/>
</dbReference>
<feature type="domain" description="Amidohydrolase 3" evidence="2">
    <location>
        <begin position="74"/>
        <end position="551"/>
    </location>
</feature>
<proteinExistence type="predicted"/>
<name>A0A926JD04_9RHOB</name>
<dbReference type="InterPro" id="IPR013108">
    <property type="entry name" value="Amidohydro_3"/>
</dbReference>
<feature type="chain" id="PRO_5037758588" evidence="1">
    <location>
        <begin position="23"/>
        <end position="559"/>
    </location>
</feature>
<gene>
    <name evidence="3" type="ORF">H4P12_12250</name>
</gene>
<evidence type="ECO:0000259" key="2">
    <source>
        <dbReference type="Pfam" id="PF07969"/>
    </source>
</evidence>
<dbReference type="Gene3D" id="3.20.20.140">
    <property type="entry name" value="Metal-dependent hydrolases"/>
    <property type="match status" value="1"/>
</dbReference>
<feature type="signal peptide" evidence="1">
    <location>
        <begin position="1"/>
        <end position="22"/>
    </location>
</feature>
<dbReference type="InterPro" id="IPR033932">
    <property type="entry name" value="YtcJ-like"/>
</dbReference>
<organism evidence="3 4">
    <name type="scientific">Paracoccus amoyensis</name>
    <dbReference type="NCBI Taxonomy" id="2760093"/>
    <lineage>
        <taxon>Bacteria</taxon>
        <taxon>Pseudomonadati</taxon>
        <taxon>Pseudomonadota</taxon>
        <taxon>Alphaproteobacteria</taxon>
        <taxon>Rhodobacterales</taxon>
        <taxon>Paracoccaceae</taxon>
        <taxon>Paracoccus</taxon>
    </lineage>
</organism>
<evidence type="ECO:0000313" key="4">
    <source>
        <dbReference type="Proteomes" id="UP000608594"/>
    </source>
</evidence>
<dbReference type="SUPFAM" id="SSF51556">
    <property type="entry name" value="Metallo-dependent hydrolases"/>
    <property type="match status" value="1"/>
</dbReference>
<evidence type="ECO:0000256" key="1">
    <source>
        <dbReference type="SAM" id="SignalP"/>
    </source>
</evidence>
<dbReference type="Gene3D" id="3.10.310.70">
    <property type="match status" value="1"/>
</dbReference>
<dbReference type="Gene3D" id="2.30.40.10">
    <property type="entry name" value="Urease, subunit C, domain 1"/>
    <property type="match status" value="1"/>
</dbReference>
<dbReference type="EMBL" id="JACOQL010000003">
    <property type="protein sequence ID" value="MBC9247465.1"/>
    <property type="molecule type" value="Genomic_DNA"/>
</dbReference>
<dbReference type="CDD" id="cd01300">
    <property type="entry name" value="YtcJ_like"/>
    <property type="match status" value="1"/>
</dbReference>
<evidence type="ECO:0000313" key="3">
    <source>
        <dbReference type="EMBL" id="MBC9247465.1"/>
    </source>
</evidence>
<dbReference type="PANTHER" id="PTHR22642:SF21">
    <property type="entry name" value="PERIPLASMIC PROTEIN"/>
    <property type="match status" value="1"/>
</dbReference>
<keyword evidence="1" id="KW-0732">Signal</keyword>
<dbReference type="AlphaFoldDB" id="A0A926JD04"/>